<feature type="region of interest" description="Disordered" evidence="1">
    <location>
        <begin position="77"/>
        <end position="100"/>
    </location>
</feature>
<gene>
    <name evidence="2" type="ORF">SNE40_005698</name>
</gene>
<dbReference type="AlphaFoldDB" id="A0AAN8K259"/>
<feature type="region of interest" description="Disordered" evidence="1">
    <location>
        <begin position="1"/>
        <end position="27"/>
    </location>
</feature>
<feature type="region of interest" description="Disordered" evidence="1">
    <location>
        <begin position="287"/>
        <end position="306"/>
    </location>
</feature>
<protein>
    <submittedName>
        <fullName evidence="2">Uncharacterized protein</fullName>
    </submittedName>
</protein>
<proteinExistence type="predicted"/>
<keyword evidence="3" id="KW-1185">Reference proteome</keyword>
<evidence type="ECO:0000256" key="1">
    <source>
        <dbReference type="SAM" id="MobiDB-lite"/>
    </source>
</evidence>
<dbReference type="Proteomes" id="UP001347796">
    <property type="component" value="Unassembled WGS sequence"/>
</dbReference>
<reference evidence="2 3" key="1">
    <citation type="submission" date="2024-01" db="EMBL/GenBank/DDBJ databases">
        <title>The genome of the rayed Mediterranean limpet Patella caerulea (Linnaeus, 1758).</title>
        <authorList>
            <person name="Anh-Thu Weber A."/>
            <person name="Halstead-Nussloch G."/>
        </authorList>
    </citation>
    <scope>NUCLEOTIDE SEQUENCE [LARGE SCALE GENOMIC DNA]</scope>
    <source>
        <strain evidence="2">AATW-2023a</strain>
        <tissue evidence="2">Whole specimen</tissue>
    </source>
</reference>
<accession>A0AAN8K259</accession>
<organism evidence="2 3">
    <name type="scientific">Patella caerulea</name>
    <name type="common">Rayed Mediterranean limpet</name>
    <dbReference type="NCBI Taxonomy" id="87958"/>
    <lineage>
        <taxon>Eukaryota</taxon>
        <taxon>Metazoa</taxon>
        <taxon>Spiralia</taxon>
        <taxon>Lophotrochozoa</taxon>
        <taxon>Mollusca</taxon>
        <taxon>Gastropoda</taxon>
        <taxon>Patellogastropoda</taxon>
        <taxon>Patelloidea</taxon>
        <taxon>Patellidae</taxon>
        <taxon>Patella</taxon>
    </lineage>
</organism>
<feature type="compositionally biased region" description="Basic and acidic residues" evidence="1">
    <location>
        <begin position="17"/>
        <end position="27"/>
    </location>
</feature>
<evidence type="ECO:0000313" key="2">
    <source>
        <dbReference type="EMBL" id="KAK6187741.1"/>
    </source>
</evidence>
<sequence>MIASRQRVPSVGPTDSKSYRNGKDITNPRDWYTLLSEKVRCRNGAIEYSHPDDNSFLPQLAHDLDLSYEAYKSSPRNGFNVRKPQVSKPRSASFKPTSMIKQSSSMQDLNILREKTVSTLTSFYNKEFPNFKRKTSHVTFLEVKEPDHHRSVSLPKLAPKKVPGVIAETSVVQNENLLHSHQETLEEWFSQMPDAATKKAKRQVMEQNIQENLKRKDHRSNAPLPNLSKPFKGNYDNFPIGYNELRSEQAEEPIILNRDIYRLQLQSQLRLNDGRPSILDKIDRKRPDYVPVSPVPPTKKEDPQLRNIQEIESNGEEDTSLDGIDQESDLGFDPKTCPLFIVSTKRDLPLEEDIQTKTFHQGYMFRQKRLKRLKNSTSKRVKENPHFILKSELGEKNEHNAIVLSFGEQQYCALSRQPRHIIESINRQKVEPKNVKNPSWMNQTENGDAISENHQITRTFMTGNLVDTGDKSQVQSDERKARIAKYKKLEVFSENKRNVYEQKSDDRLVHINFKKEIPRSHPPVFKLDPRCILKDDMDNVVKNENGNSDNNAVPMRIVKGVVIVGSAKK</sequence>
<evidence type="ECO:0000313" key="3">
    <source>
        <dbReference type="Proteomes" id="UP001347796"/>
    </source>
</evidence>
<comment type="caution">
    <text evidence="2">The sequence shown here is derived from an EMBL/GenBank/DDBJ whole genome shotgun (WGS) entry which is preliminary data.</text>
</comment>
<name>A0AAN8K259_PATCE</name>
<dbReference type="EMBL" id="JAZGQO010000004">
    <property type="protein sequence ID" value="KAK6187741.1"/>
    <property type="molecule type" value="Genomic_DNA"/>
</dbReference>
<feature type="compositionally biased region" description="Polar residues" evidence="1">
    <location>
        <begin position="88"/>
        <end position="100"/>
    </location>
</feature>